<evidence type="ECO:0000313" key="3">
    <source>
        <dbReference type="Proteomes" id="UP000008144"/>
    </source>
</evidence>
<evidence type="ECO:0000256" key="1">
    <source>
        <dbReference type="SAM" id="SignalP"/>
    </source>
</evidence>
<accession>A0A1W5BKA0</accession>
<dbReference type="HOGENOM" id="CLU_1926846_0_0_1"/>
<dbReference type="GeneTree" id="ENSGT00390000013282"/>
<dbReference type="Proteomes" id="UP000008144">
    <property type="component" value="Unassembled WGS sequence"/>
</dbReference>
<feature type="chain" id="PRO_5014090121" evidence="1">
    <location>
        <begin position="16"/>
        <end position="139"/>
    </location>
</feature>
<evidence type="ECO:0000313" key="2">
    <source>
        <dbReference type="Ensembl" id="ENSCINP00000002358.3"/>
    </source>
</evidence>
<reference evidence="2" key="3">
    <citation type="submission" date="2025-09" db="UniProtKB">
        <authorList>
            <consortium name="Ensembl"/>
        </authorList>
    </citation>
    <scope>IDENTIFICATION</scope>
</reference>
<keyword evidence="1" id="KW-0732">Signal</keyword>
<keyword evidence="3" id="KW-1185">Reference proteome</keyword>
<reference evidence="3" key="1">
    <citation type="journal article" date="2002" name="Science">
        <title>The draft genome of Ciona intestinalis: insights into chordate and vertebrate origins.</title>
        <authorList>
            <person name="Dehal P."/>
            <person name="Satou Y."/>
            <person name="Campbell R.K."/>
            <person name="Chapman J."/>
            <person name="Degnan B."/>
            <person name="De Tomaso A."/>
            <person name="Davidson B."/>
            <person name="Di Gregorio A."/>
            <person name="Gelpke M."/>
            <person name="Goodstein D.M."/>
            <person name="Harafuji N."/>
            <person name="Hastings K.E."/>
            <person name="Ho I."/>
            <person name="Hotta K."/>
            <person name="Huang W."/>
            <person name="Kawashima T."/>
            <person name="Lemaire P."/>
            <person name="Martinez D."/>
            <person name="Meinertzhagen I.A."/>
            <person name="Necula S."/>
            <person name="Nonaka M."/>
            <person name="Putnam N."/>
            <person name="Rash S."/>
            <person name="Saiga H."/>
            <person name="Satake M."/>
            <person name="Terry A."/>
            <person name="Yamada L."/>
            <person name="Wang H.G."/>
            <person name="Awazu S."/>
            <person name="Azumi K."/>
            <person name="Boore J."/>
            <person name="Branno M."/>
            <person name="Chin-Bow S."/>
            <person name="DeSantis R."/>
            <person name="Doyle S."/>
            <person name="Francino P."/>
            <person name="Keys D.N."/>
            <person name="Haga S."/>
            <person name="Hayashi H."/>
            <person name="Hino K."/>
            <person name="Imai K.S."/>
            <person name="Inaba K."/>
            <person name="Kano S."/>
            <person name="Kobayashi K."/>
            <person name="Kobayashi M."/>
            <person name="Lee B.I."/>
            <person name="Makabe K.W."/>
            <person name="Manohar C."/>
            <person name="Matassi G."/>
            <person name="Medina M."/>
            <person name="Mochizuki Y."/>
            <person name="Mount S."/>
            <person name="Morishita T."/>
            <person name="Miura S."/>
            <person name="Nakayama A."/>
            <person name="Nishizaka S."/>
            <person name="Nomoto H."/>
            <person name="Ohta F."/>
            <person name="Oishi K."/>
            <person name="Rigoutsos I."/>
            <person name="Sano M."/>
            <person name="Sasaki A."/>
            <person name="Sasakura Y."/>
            <person name="Shoguchi E."/>
            <person name="Shin-i T."/>
            <person name="Spagnuolo A."/>
            <person name="Stainier D."/>
            <person name="Suzuki M.M."/>
            <person name="Tassy O."/>
            <person name="Takatori N."/>
            <person name="Tokuoka M."/>
            <person name="Yagi K."/>
            <person name="Yoshizaki F."/>
            <person name="Wada S."/>
            <person name="Zhang C."/>
            <person name="Hyatt P.D."/>
            <person name="Larimer F."/>
            <person name="Detter C."/>
            <person name="Doggett N."/>
            <person name="Glavina T."/>
            <person name="Hawkins T."/>
            <person name="Richardson P."/>
            <person name="Lucas S."/>
            <person name="Kohara Y."/>
            <person name="Levine M."/>
            <person name="Satoh N."/>
            <person name="Rokhsar D.S."/>
        </authorList>
    </citation>
    <scope>NUCLEOTIDE SEQUENCE [LARGE SCALE GENOMIC DNA]</scope>
</reference>
<dbReference type="OMA" id="ESSWCPR"/>
<dbReference type="InParanoid" id="F6SYU8"/>
<feature type="signal peptide" evidence="1">
    <location>
        <begin position="1"/>
        <end position="15"/>
    </location>
</feature>
<proteinExistence type="predicted"/>
<organism evidence="2 3">
    <name type="scientific">Ciona intestinalis</name>
    <name type="common">Transparent sea squirt</name>
    <name type="synonym">Ascidia intestinalis</name>
    <dbReference type="NCBI Taxonomy" id="7719"/>
    <lineage>
        <taxon>Eukaryota</taxon>
        <taxon>Metazoa</taxon>
        <taxon>Chordata</taxon>
        <taxon>Tunicata</taxon>
        <taxon>Ascidiacea</taxon>
        <taxon>Phlebobranchia</taxon>
        <taxon>Cionidae</taxon>
        <taxon>Ciona</taxon>
    </lineage>
</organism>
<name>F6SYU8_CIOIN</name>
<reference evidence="2" key="2">
    <citation type="submission" date="2025-08" db="UniProtKB">
        <authorList>
            <consortium name="Ensembl"/>
        </authorList>
    </citation>
    <scope>IDENTIFICATION</scope>
</reference>
<accession>F6SYU8</accession>
<dbReference type="AlphaFoldDB" id="F6SYU8"/>
<protein>
    <submittedName>
        <fullName evidence="2">Uncharacterized protein</fullName>
    </submittedName>
</protein>
<dbReference type="Ensembl" id="ENSCINT00000002358.3">
    <property type="protein sequence ID" value="ENSCINP00000002358.3"/>
    <property type="gene ID" value="ENSCING00000001220.3"/>
</dbReference>
<sequence length="139" mass="15475">MFLLTLFLMAEEAESSWCPRPFDYILLGGGMYLLFMCFGKKKPSRGDLSPIVDGSDDDVACGYGTFEASRATTFEDKETQTDTCSIATVWQTVAVGDHADDKTHRSELLLDFSTGDVRRSESVQRKSVAQRLITVDEDN</sequence>